<dbReference type="PROSITE" id="PS50109">
    <property type="entry name" value="HIS_KIN"/>
    <property type="match status" value="1"/>
</dbReference>
<evidence type="ECO:0000256" key="3">
    <source>
        <dbReference type="ARBA" id="ARBA00012438"/>
    </source>
</evidence>
<dbReference type="EC" id="2.7.13.3" evidence="3"/>
<dbReference type="PANTHER" id="PTHR44936">
    <property type="entry name" value="SENSOR PROTEIN CREC"/>
    <property type="match status" value="1"/>
</dbReference>
<keyword evidence="10" id="KW-0067">ATP-binding</keyword>
<comment type="subcellular location">
    <subcellularLocation>
        <location evidence="2">Cell membrane</location>
        <topology evidence="2">Multi-pass membrane protein</topology>
    </subcellularLocation>
</comment>
<feature type="domain" description="HAMP" evidence="14">
    <location>
        <begin position="181"/>
        <end position="233"/>
    </location>
</feature>
<evidence type="ECO:0000256" key="2">
    <source>
        <dbReference type="ARBA" id="ARBA00004651"/>
    </source>
</evidence>
<keyword evidence="8" id="KW-0547">Nucleotide-binding</keyword>
<dbReference type="InterPro" id="IPR003594">
    <property type="entry name" value="HATPase_dom"/>
</dbReference>
<dbReference type="InterPro" id="IPR050980">
    <property type="entry name" value="2C_sensor_his_kinase"/>
</dbReference>
<dbReference type="GO" id="GO:0005524">
    <property type="term" value="F:ATP binding"/>
    <property type="evidence" value="ECO:0007669"/>
    <property type="project" value="UniProtKB-KW"/>
</dbReference>
<organism evidence="15 16">
    <name type="scientific">Rubneribacter badeniensis</name>
    <dbReference type="NCBI Taxonomy" id="2070688"/>
    <lineage>
        <taxon>Bacteria</taxon>
        <taxon>Bacillati</taxon>
        <taxon>Actinomycetota</taxon>
        <taxon>Coriobacteriia</taxon>
        <taxon>Eggerthellales</taxon>
        <taxon>Eggerthellaceae</taxon>
        <taxon>Rubneribacter</taxon>
    </lineage>
</organism>
<dbReference type="EMBL" id="PPEL01000082">
    <property type="protein sequence ID" value="PNV64591.1"/>
    <property type="molecule type" value="Genomic_DNA"/>
</dbReference>
<dbReference type="Pfam" id="PF00672">
    <property type="entry name" value="HAMP"/>
    <property type="match status" value="1"/>
</dbReference>
<evidence type="ECO:0000256" key="12">
    <source>
        <dbReference type="SAM" id="Coils"/>
    </source>
</evidence>
<dbReference type="Gene3D" id="6.10.340.10">
    <property type="match status" value="1"/>
</dbReference>
<comment type="caution">
    <text evidence="15">The sequence shown here is derived from an EMBL/GenBank/DDBJ whole genome shotgun (WGS) entry which is preliminary data.</text>
</comment>
<evidence type="ECO:0000256" key="10">
    <source>
        <dbReference type="ARBA" id="ARBA00022840"/>
    </source>
</evidence>
<comment type="catalytic activity">
    <reaction evidence="1">
        <text>ATP + protein L-histidine = ADP + protein N-phospho-L-histidine.</text>
        <dbReference type="EC" id="2.7.13.3"/>
    </reaction>
</comment>
<keyword evidence="4" id="KW-1003">Cell membrane</keyword>
<dbReference type="SMART" id="SM00388">
    <property type="entry name" value="HisKA"/>
    <property type="match status" value="1"/>
</dbReference>
<dbReference type="CDD" id="cd00082">
    <property type="entry name" value="HisKA"/>
    <property type="match status" value="1"/>
</dbReference>
<sequence length="505" mass="52035">MREAARRAWRAFSGSLSAKVFAGLFCLLSAAGLALYAVVAAAFPQSYDAALGVRTDARIAEVGAELERLPLSEGVEFLSSWCAQTGFVATLSTDERSWTFGNVGEATSEVLVAPAAEEDDGEPLITAVSEVSFADGASGMLALIGSPADEAFFGEVFQGLLPPVLLLIAAVSAAGAWLVSRLVARPIVEVSGISQRLAALDFTWRCPEGRRDEVGALGRNLNAMAEDLARAMEDLERANERLTREMEAVRALAGERKAFFAAAGHELKTPLAVMRAQVEGMQLGIGDFADHGKHLPRVLAAVERMEALVRDILEASRLDAAGEGAALAREPVDVAAAVRAAVAEVEPLARERGVTFEVRVEGEAEAAGGALGVAAEGAALADGDASAEGEASPLAAAPTALAAPDLLAKAIGIVVGNAALHAPAGSTAVVRVGRGSLAVENPCGPLAPQDAAALCNPFARADASRAAATGGTGLGLYLAKTICALHAFPFAVTVEDATFRVEMLF</sequence>
<evidence type="ECO:0000313" key="15">
    <source>
        <dbReference type="EMBL" id="PNV64591.1"/>
    </source>
</evidence>
<dbReference type="Pfam" id="PF00512">
    <property type="entry name" value="HisKA"/>
    <property type="match status" value="1"/>
</dbReference>
<dbReference type="InterPro" id="IPR005467">
    <property type="entry name" value="His_kinase_dom"/>
</dbReference>
<dbReference type="Proteomes" id="UP000236488">
    <property type="component" value="Unassembled WGS sequence"/>
</dbReference>
<evidence type="ECO:0000256" key="7">
    <source>
        <dbReference type="ARBA" id="ARBA00022692"/>
    </source>
</evidence>
<evidence type="ECO:0000313" key="16">
    <source>
        <dbReference type="Proteomes" id="UP000236488"/>
    </source>
</evidence>
<accession>A0A2K2U2S3</accession>
<keyword evidence="7" id="KW-0812">Transmembrane</keyword>
<evidence type="ECO:0000256" key="1">
    <source>
        <dbReference type="ARBA" id="ARBA00000085"/>
    </source>
</evidence>
<evidence type="ECO:0000256" key="9">
    <source>
        <dbReference type="ARBA" id="ARBA00022777"/>
    </source>
</evidence>
<reference evidence="15 16" key="1">
    <citation type="journal article" date="2018" name="Int. J. Syst. Evol. Microbiol.">
        <title>Rubneribacter badeniensis gen. nov., sp. nov. and Enteroscipio rubneri gen. nov., sp. nov., new members of the Eggerthellaceae isolated from human faeces.</title>
        <authorList>
            <person name="Danylec N."/>
            <person name="Gobl A."/>
            <person name="Stoll D.A."/>
            <person name="Hetzer B."/>
            <person name="Kulling S.E."/>
            <person name="Huch M."/>
        </authorList>
    </citation>
    <scope>NUCLEOTIDE SEQUENCE [LARGE SCALE GENOMIC DNA]</scope>
    <source>
        <strain evidence="15 16">ResAG-85</strain>
    </source>
</reference>
<feature type="domain" description="Histidine kinase" evidence="13">
    <location>
        <begin position="262"/>
        <end position="505"/>
    </location>
</feature>
<dbReference type="SMART" id="SM00304">
    <property type="entry name" value="HAMP"/>
    <property type="match status" value="1"/>
</dbReference>
<dbReference type="PANTHER" id="PTHR44936:SF10">
    <property type="entry name" value="SENSOR PROTEIN RSTB"/>
    <property type="match status" value="1"/>
</dbReference>
<keyword evidence="5" id="KW-0597">Phosphoprotein</keyword>
<evidence type="ECO:0000256" key="8">
    <source>
        <dbReference type="ARBA" id="ARBA00022741"/>
    </source>
</evidence>
<dbReference type="InterPro" id="IPR003661">
    <property type="entry name" value="HisK_dim/P_dom"/>
</dbReference>
<keyword evidence="11" id="KW-0472">Membrane</keyword>
<keyword evidence="11" id="KW-1133">Transmembrane helix</keyword>
<dbReference type="InterPro" id="IPR036097">
    <property type="entry name" value="HisK_dim/P_sf"/>
</dbReference>
<dbReference type="GO" id="GO:0000155">
    <property type="term" value="F:phosphorelay sensor kinase activity"/>
    <property type="evidence" value="ECO:0007669"/>
    <property type="project" value="InterPro"/>
</dbReference>
<keyword evidence="6" id="KW-0808">Transferase</keyword>
<keyword evidence="12" id="KW-0175">Coiled coil</keyword>
<dbReference type="SMART" id="SM00387">
    <property type="entry name" value="HATPase_c"/>
    <property type="match status" value="1"/>
</dbReference>
<dbReference type="Pfam" id="PF02518">
    <property type="entry name" value="HATPase_c"/>
    <property type="match status" value="1"/>
</dbReference>
<dbReference type="PROSITE" id="PS50885">
    <property type="entry name" value="HAMP"/>
    <property type="match status" value="1"/>
</dbReference>
<dbReference type="AlphaFoldDB" id="A0A2K2U2S3"/>
<proteinExistence type="predicted"/>
<dbReference type="RefSeq" id="WP_103263214.1">
    <property type="nucleotide sequence ID" value="NZ_PPEL01000082.1"/>
</dbReference>
<gene>
    <name evidence="15" type="ORF">C2L80_11050</name>
</gene>
<dbReference type="Gene3D" id="1.10.287.130">
    <property type="match status" value="1"/>
</dbReference>
<dbReference type="CDD" id="cd06225">
    <property type="entry name" value="HAMP"/>
    <property type="match status" value="1"/>
</dbReference>
<dbReference type="InterPro" id="IPR036890">
    <property type="entry name" value="HATPase_C_sf"/>
</dbReference>
<name>A0A2K2U2S3_9ACTN</name>
<dbReference type="GO" id="GO:0005886">
    <property type="term" value="C:plasma membrane"/>
    <property type="evidence" value="ECO:0007669"/>
    <property type="project" value="UniProtKB-SubCell"/>
</dbReference>
<evidence type="ECO:0000256" key="6">
    <source>
        <dbReference type="ARBA" id="ARBA00022679"/>
    </source>
</evidence>
<feature type="coiled-coil region" evidence="12">
    <location>
        <begin position="218"/>
        <end position="255"/>
    </location>
</feature>
<evidence type="ECO:0000256" key="11">
    <source>
        <dbReference type="ARBA" id="ARBA00022989"/>
    </source>
</evidence>
<evidence type="ECO:0000259" key="13">
    <source>
        <dbReference type="PROSITE" id="PS50109"/>
    </source>
</evidence>
<evidence type="ECO:0000256" key="4">
    <source>
        <dbReference type="ARBA" id="ARBA00022475"/>
    </source>
</evidence>
<keyword evidence="16" id="KW-1185">Reference proteome</keyword>
<dbReference type="Gene3D" id="3.30.565.10">
    <property type="entry name" value="Histidine kinase-like ATPase, C-terminal domain"/>
    <property type="match status" value="1"/>
</dbReference>
<dbReference type="InterPro" id="IPR003660">
    <property type="entry name" value="HAMP_dom"/>
</dbReference>
<dbReference type="SUPFAM" id="SSF55874">
    <property type="entry name" value="ATPase domain of HSP90 chaperone/DNA topoisomerase II/histidine kinase"/>
    <property type="match status" value="1"/>
</dbReference>
<dbReference type="SUPFAM" id="SSF47384">
    <property type="entry name" value="Homodimeric domain of signal transducing histidine kinase"/>
    <property type="match status" value="1"/>
</dbReference>
<keyword evidence="9" id="KW-0418">Kinase</keyword>
<evidence type="ECO:0000256" key="5">
    <source>
        <dbReference type="ARBA" id="ARBA00022553"/>
    </source>
</evidence>
<dbReference type="SUPFAM" id="SSF158472">
    <property type="entry name" value="HAMP domain-like"/>
    <property type="match status" value="1"/>
</dbReference>
<evidence type="ECO:0000259" key="14">
    <source>
        <dbReference type="PROSITE" id="PS50885"/>
    </source>
</evidence>
<protein>
    <recommendedName>
        <fullName evidence="3">histidine kinase</fullName>
        <ecNumber evidence="3">2.7.13.3</ecNumber>
    </recommendedName>
</protein>